<dbReference type="Proteomes" id="UP000530234">
    <property type="component" value="Unassembled WGS sequence"/>
</dbReference>
<comment type="similarity">
    <text evidence="1">Belongs to the glycosyl hydrolase 16 family.</text>
</comment>
<evidence type="ECO:0000256" key="1">
    <source>
        <dbReference type="ARBA" id="ARBA00006865"/>
    </source>
</evidence>
<dbReference type="EMBL" id="VKHS01000894">
    <property type="protein sequence ID" value="MBB0232365.1"/>
    <property type="molecule type" value="Genomic_DNA"/>
</dbReference>
<dbReference type="GO" id="GO:0004553">
    <property type="term" value="F:hydrolase activity, hydrolyzing O-glycosyl compounds"/>
    <property type="evidence" value="ECO:0007669"/>
    <property type="project" value="InterPro"/>
</dbReference>
<dbReference type="AlphaFoldDB" id="A0A7W3T7G2"/>
<dbReference type="InterPro" id="IPR050546">
    <property type="entry name" value="Glycosyl_Hydrlase_16"/>
</dbReference>
<dbReference type="GO" id="GO:0005975">
    <property type="term" value="P:carbohydrate metabolic process"/>
    <property type="evidence" value="ECO:0007669"/>
    <property type="project" value="InterPro"/>
</dbReference>
<dbReference type="CDD" id="cd02182">
    <property type="entry name" value="GH16_Strep_laminarinase_like"/>
    <property type="match status" value="1"/>
</dbReference>
<evidence type="ECO:0000256" key="3">
    <source>
        <dbReference type="SAM" id="SignalP"/>
    </source>
</evidence>
<evidence type="ECO:0000259" key="4">
    <source>
        <dbReference type="PROSITE" id="PS51762"/>
    </source>
</evidence>
<feature type="region of interest" description="Disordered" evidence="2">
    <location>
        <begin position="323"/>
        <end position="386"/>
    </location>
</feature>
<dbReference type="InterPro" id="IPR000757">
    <property type="entry name" value="Beta-glucanase-like"/>
</dbReference>
<sequence length="501" mass="53004">MGTQSPARSRRRRTPKAVLAGLGAMVLAAAALTTALTPTDARAAIPPAQDGWELVWGDDFNGPAGSLPSAENWQINTGHSYPGGPDNWGTGEIQYYTNSTDNIALDGNGNLRITALRENSGRWTSARIETHRADFKAPEGGTLRIEGRMQLPNVTGEAALGYWPAFWALGSPYRGNYWNWPGIGEFDIMENVNGLNTVWGVLHCGTAPGGPCDEFNGLGNSRPCPGATCQEAFHTYGFEWDRSVTPNEFRWYVDGEQYHRVHQGMFDAATWANMTEHAGYFLLLNLAMGGAFPDGVAGFPTPVAATQPGHSLIVDHVAVWTRGGNGSGGDNGGGSGDPGDPGQPGNPSVLHLRGNGGLGAAQSGASSATLPSAGGANHDGSPHQPQTFLAQGVNARYTGGSTRFEVFVDAGTTVANGQQVRISYDHTGNGTWDRTETYHYFATDPEPGWERYTESRGLASSTGSHADLVNGRVRVEVWNAIGNGPSTVGIGNLSTVTIPHG</sequence>
<dbReference type="RefSeq" id="WP_182666906.1">
    <property type="nucleotide sequence ID" value="NZ_VKHS01000894.1"/>
</dbReference>
<reference evidence="6" key="1">
    <citation type="submission" date="2019-10" db="EMBL/GenBank/DDBJ databases">
        <title>Streptomyces sp. nov., a novel actinobacterium isolated from alkaline environment.</title>
        <authorList>
            <person name="Golinska P."/>
        </authorList>
    </citation>
    <scope>NUCLEOTIDE SEQUENCE [LARGE SCALE GENOMIC DNA]</scope>
    <source>
        <strain evidence="6">DSM 42108</strain>
    </source>
</reference>
<comment type="caution">
    <text evidence="5">The sequence shown here is derived from an EMBL/GenBank/DDBJ whole genome shotgun (WGS) entry which is preliminary data.</text>
</comment>
<gene>
    <name evidence="5" type="ORF">FOE67_23435</name>
</gene>
<proteinExistence type="inferred from homology"/>
<feature type="chain" id="PRO_5031117526" evidence="3">
    <location>
        <begin position="44"/>
        <end position="501"/>
    </location>
</feature>
<keyword evidence="3" id="KW-0732">Signal</keyword>
<dbReference type="PANTHER" id="PTHR10963">
    <property type="entry name" value="GLYCOSYL HYDROLASE-RELATED"/>
    <property type="match status" value="1"/>
</dbReference>
<protein>
    <submittedName>
        <fullName evidence="5">Family 16 glycosylhydrolase</fullName>
    </submittedName>
</protein>
<dbReference type="InterPro" id="IPR013320">
    <property type="entry name" value="ConA-like_dom_sf"/>
</dbReference>
<dbReference type="SUPFAM" id="SSF49899">
    <property type="entry name" value="Concanavalin A-like lectins/glucanases"/>
    <property type="match status" value="1"/>
</dbReference>
<evidence type="ECO:0000256" key="2">
    <source>
        <dbReference type="SAM" id="MobiDB-lite"/>
    </source>
</evidence>
<dbReference type="PANTHER" id="PTHR10963:SF55">
    <property type="entry name" value="GLYCOSIDE HYDROLASE FAMILY 16 PROTEIN"/>
    <property type="match status" value="1"/>
</dbReference>
<feature type="compositionally biased region" description="Gly residues" evidence="2">
    <location>
        <begin position="323"/>
        <end position="339"/>
    </location>
</feature>
<accession>A0A7W3T7G2</accession>
<keyword evidence="6" id="KW-1185">Reference proteome</keyword>
<feature type="domain" description="GH16" evidence="4">
    <location>
        <begin position="39"/>
        <end position="325"/>
    </location>
</feature>
<keyword evidence="5" id="KW-0378">Hydrolase</keyword>
<dbReference type="PROSITE" id="PS51762">
    <property type="entry name" value="GH16_2"/>
    <property type="match status" value="1"/>
</dbReference>
<organism evidence="5 6">
    <name type="scientific">Streptomyces calidiresistens</name>
    <dbReference type="NCBI Taxonomy" id="1485586"/>
    <lineage>
        <taxon>Bacteria</taxon>
        <taxon>Bacillati</taxon>
        <taxon>Actinomycetota</taxon>
        <taxon>Actinomycetes</taxon>
        <taxon>Kitasatosporales</taxon>
        <taxon>Streptomycetaceae</taxon>
        <taxon>Streptomyces</taxon>
    </lineage>
</organism>
<dbReference type="Gene3D" id="2.60.120.200">
    <property type="match status" value="1"/>
</dbReference>
<feature type="signal peptide" evidence="3">
    <location>
        <begin position="1"/>
        <end position="43"/>
    </location>
</feature>
<evidence type="ECO:0000313" key="5">
    <source>
        <dbReference type="EMBL" id="MBB0232365.1"/>
    </source>
</evidence>
<evidence type="ECO:0000313" key="6">
    <source>
        <dbReference type="Proteomes" id="UP000530234"/>
    </source>
</evidence>
<name>A0A7W3T7G2_9ACTN</name>